<dbReference type="SMART" id="SM00922">
    <property type="entry name" value="MR_MLE"/>
    <property type="match status" value="1"/>
</dbReference>
<dbReference type="AlphaFoldDB" id="A0A239PRY9"/>
<dbReference type="InterPro" id="IPR013342">
    <property type="entry name" value="Mandelate_racemase_C"/>
</dbReference>
<dbReference type="InterPro" id="IPR034593">
    <property type="entry name" value="DgoD-like"/>
</dbReference>
<dbReference type="InterPro" id="IPR036849">
    <property type="entry name" value="Enolase-like_C_sf"/>
</dbReference>
<dbReference type="InterPro" id="IPR013341">
    <property type="entry name" value="Mandelate_racemase_N_dom"/>
</dbReference>
<name>A0A239PRY9_9RHOB</name>
<dbReference type="Gene3D" id="3.20.20.120">
    <property type="entry name" value="Enolase-like C-terminal domain"/>
    <property type="match status" value="1"/>
</dbReference>
<dbReference type="PANTHER" id="PTHR48080">
    <property type="entry name" value="D-GALACTONATE DEHYDRATASE-RELATED"/>
    <property type="match status" value="1"/>
</dbReference>
<protein>
    <submittedName>
        <fullName evidence="3">L-alanine-DL-glutamate epimerase</fullName>
    </submittedName>
</protein>
<dbReference type="SUPFAM" id="SSF51604">
    <property type="entry name" value="Enolase C-terminal domain-like"/>
    <property type="match status" value="1"/>
</dbReference>
<sequence>MKLKDIKTFVGGNKSIHRGGPYWVFVKVTTECGIVGYGEIYGVAFHPKALTAMIDDLFERHFVGADPFKIERHFRLVYSAGFSQRPDPTVMGIFSGIEIALWDIIGKALDKPVYELLGGQVHERLRSYTYLNAPPEAASNEKVYNDPDAAAERALEYVAQGFTALKFDPARPYTAFDPRQLSMETLDFADRYTARVREAVGTTCDILIGTHGEMSPSGAIRLARRLEAHDPLWFEEPTPPDNIAGMARVAAGTRIPVATGERLTTKYEFADLLRQDAASILQMNLGRVGGLLEAKKVASMAEAFHAQIAPHLFCGPIVGAANVQLSACSPNFLIMEGIEQWGGFQAEILKTPIRWEEGHIIPPTAPGIGVELNEEVAEANPYNGERLQLRMQDRPA</sequence>
<dbReference type="Pfam" id="PF02746">
    <property type="entry name" value="MR_MLE_N"/>
    <property type="match status" value="1"/>
</dbReference>
<dbReference type="GO" id="GO:0016829">
    <property type="term" value="F:lyase activity"/>
    <property type="evidence" value="ECO:0007669"/>
    <property type="project" value="UniProtKB-KW"/>
</dbReference>
<gene>
    <name evidence="3" type="ORF">SAMN05444959_103326</name>
</gene>
<dbReference type="InterPro" id="IPR029017">
    <property type="entry name" value="Enolase-like_N"/>
</dbReference>
<evidence type="ECO:0000313" key="4">
    <source>
        <dbReference type="Proteomes" id="UP000198307"/>
    </source>
</evidence>
<organism evidence="3 4">
    <name type="scientific">Paracoccus seriniphilus</name>
    <dbReference type="NCBI Taxonomy" id="184748"/>
    <lineage>
        <taxon>Bacteria</taxon>
        <taxon>Pseudomonadati</taxon>
        <taxon>Pseudomonadota</taxon>
        <taxon>Alphaproteobacteria</taxon>
        <taxon>Rhodobacterales</taxon>
        <taxon>Paracoccaceae</taxon>
        <taxon>Paracoccus</taxon>
    </lineage>
</organism>
<proteinExistence type="predicted"/>
<keyword evidence="4" id="KW-1185">Reference proteome</keyword>
<dbReference type="RefSeq" id="WP_089343601.1">
    <property type="nucleotide sequence ID" value="NZ_CP067129.1"/>
</dbReference>
<dbReference type="Proteomes" id="UP000198307">
    <property type="component" value="Unassembled WGS sequence"/>
</dbReference>
<evidence type="ECO:0000259" key="2">
    <source>
        <dbReference type="SMART" id="SM00922"/>
    </source>
</evidence>
<dbReference type="InterPro" id="IPR029065">
    <property type="entry name" value="Enolase_C-like"/>
</dbReference>
<dbReference type="Gene3D" id="3.30.390.10">
    <property type="entry name" value="Enolase-like, N-terminal domain"/>
    <property type="match status" value="1"/>
</dbReference>
<feature type="domain" description="Mandelate racemase/muconate lactonizing enzyme C-terminal" evidence="2">
    <location>
        <begin position="147"/>
        <end position="256"/>
    </location>
</feature>
<dbReference type="Pfam" id="PF13378">
    <property type="entry name" value="MR_MLE_C"/>
    <property type="match status" value="1"/>
</dbReference>
<dbReference type="PANTHER" id="PTHR48080:SF2">
    <property type="entry name" value="D-GALACTONATE DEHYDRATASE"/>
    <property type="match status" value="1"/>
</dbReference>
<keyword evidence="1" id="KW-0456">Lyase</keyword>
<dbReference type="CDD" id="cd03316">
    <property type="entry name" value="MR_like"/>
    <property type="match status" value="1"/>
</dbReference>
<evidence type="ECO:0000256" key="1">
    <source>
        <dbReference type="ARBA" id="ARBA00023239"/>
    </source>
</evidence>
<dbReference type="SUPFAM" id="SSF54826">
    <property type="entry name" value="Enolase N-terminal domain-like"/>
    <property type="match status" value="1"/>
</dbReference>
<reference evidence="3 4" key="1">
    <citation type="submission" date="2017-07" db="EMBL/GenBank/DDBJ databases">
        <authorList>
            <person name="Sun Z.S."/>
            <person name="Albrecht U."/>
            <person name="Echele G."/>
            <person name="Lee C.C."/>
        </authorList>
    </citation>
    <scope>NUCLEOTIDE SEQUENCE [LARGE SCALE GENOMIC DNA]</scope>
    <source>
        <strain evidence="3 4">DSM 14827</strain>
    </source>
</reference>
<evidence type="ECO:0000313" key="3">
    <source>
        <dbReference type="EMBL" id="SNT72823.1"/>
    </source>
</evidence>
<dbReference type="OrthoDB" id="9802699at2"/>
<accession>A0A239PRY9</accession>
<dbReference type="EMBL" id="FZQB01000003">
    <property type="protein sequence ID" value="SNT72823.1"/>
    <property type="molecule type" value="Genomic_DNA"/>
</dbReference>